<organism evidence="2 3">
    <name type="scientific">Pseudoloma neurophilia</name>
    <dbReference type="NCBI Taxonomy" id="146866"/>
    <lineage>
        <taxon>Eukaryota</taxon>
        <taxon>Fungi</taxon>
        <taxon>Fungi incertae sedis</taxon>
        <taxon>Microsporidia</taxon>
        <taxon>Pseudoloma</taxon>
    </lineage>
</organism>
<protein>
    <submittedName>
        <fullName evidence="2">Uncharacterized protein</fullName>
    </submittedName>
</protein>
<accession>A0A0R0LZR2</accession>
<gene>
    <name evidence="2" type="ORF">M153_1310007964</name>
</gene>
<comment type="caution">
    <text evidence="2">The sequence shown here is derived from an EMBL/GenBank/DDBJ whole genome shotgun (WGS) entry which is preliminary data.</text>
</comment>
<dbReference type="VEuPathDB" id="MicrosporidiaDB:M153_1310007964"/>
<feature type="transmembrane region" description="Helical" evidence="1">
    <location>
        <begin position="20"/>
        <end position="38"/>
    </location>
</feature>
<name>A0A0R0LZR2_9MICR</name>
<keyword evidence="1" id="KW-0812">Transmembrane</keyword>
<sequence length="51" mass="6232">MKNLKFIFEFFTNSYILKDSYICVVLYLFVGFIHFFYAKKINDFSRKFLAT</sequence>
<proteinExistence type="predicted"/>
<evidence type="ECO:0000313" key="2">
    <source>
        <dbReference type="EMBL" id="KRH94822.1"/>
    </source>
</evidence>
<dbReference type="Proteomes" id="UP000051530">
    <property type="component" value="Unassembled WGS sequence"/>
</dbReference>
<reference evidence="2 3" key="1">
    <citation type="submission" date="2015-07" db="EMBL/GenBank/DDBJ databases">
        <title>The genome of Pseudoloma neurophilia, a relevant intracellular parasite of the zebrafish.</title>
        <authorList>
            <person name="Ndikumana S."/>
            <person name="Pelin A."/>
            <person name="Sanders J."/>
            <person name="Corradi N."/>
        </authorList>
    </citation>
    <scope>NUCLEOTIDE SEQUENCE [LARGE SCALE GENOMIC DNA]</scope>
    <source>
        <strain evidence="2 3">MK1</strain>
    </source>
</reference>
<evidence type="ECO:0000313" key="3">
    <source>
        <dbReference type="Proteomes" id="UP000051530"/>
    </source>
</evidence>
<keyword evidence="1" id="KW-1133">Transmembrane helix</keyword>
<keyword evidence="3" id="KW-1185">Reference proteome</keyword>
<dbReference type="AlphaFoldDB" id="A0A0R0LZR2"/>
<keyword evidence="1" id="KW-0472">Membrane</keyword>
<evidence type="ECO:0000256" key="1">
    <source>
        <dbReference type="SAM" id="Phobius"/>
    </source>
</evidence>
<dbReference type="EMBL" id="LGUB01000027">
    <property type="protein sequence ID" value="KRH94822.1"/>
    <property type="molecule type" value="Genomic_DNA"/>
</dbReference>